<dbReference type="EMBL" id="JALXSQ010000011">
    <property type="protein sequence ID" value="MCT2042543.1"/>
    <property type="molecule type" value="Genomic_DNA"/>
</dbReference>
<organism evidence="2 3">
    <name type="scientific">Pseudoclavibacter albus</name>
    <dbReference type="NCBI Taxonomy" id="272241"/>
    <lineage>
        <taxon>Bacteria</taxon>
        <taxon>Bacillati</taxon>
        <taxon>Actinomycetota</taxon>
        <taxon>Actinomycetes</taxon>
        <taxon>Micrococcales</taxon>
        <taxon>Microbacteriaceae</taxon>
        <taxon>Pseudoclavibacter</taxon>
    </lineage>
</organism>
<name>A0ABT2HW41_9MICO</name>
<proteinExistence type="predicted"/>
<sequence length="157" mass="17895">MSTQQDGRLSDGQAFDRMIEQSEKWAKRTSIPKDESSWRSYFTTSNAALLDELTSRSTASARCFTAKDWILGIVLWIIIAMTVFVLSVFLMQLSGTTTIIFGVFAILIAIVGFWQSYQETSSERRAERRMERKRAQLVEIGWKRAERILTDRAANGA</sequence>
<evidence type="ECO:0000313" key="3">
    <source>
        <dbReference type="Proteomes" id="UP001525379"/>
    </source>
</evidence>
<keyword evidence="1" id="KW-0472">Membrane</keyword>
<keyword evidence="3" id="KW-1185">Reference proteome</keyword>
<evidence type="ECO:0000256" key="1">
    <source>
        <dbReference type="SAM" id="Phobius"/>
    </source>
</evidence>
<comment type="caution">
    <text evidence="2">The sequence shown here is derived from an EMBL/GenBank/DDBJ whole genome shotgun (WGS) entry which is preliminary data.</text>
</comment>
<gene>
    <name evidence="2" type="ORF">M3D15_04240</name>
</gene>
<evidence type="ECO:0008006" key="4">
    <source>
        <dbReference type="Google" id="ProtNLM"/>
    </source>
</evidence>
<keyword evidence="1" id="KW-1133">Transmembrane helix</keyword>
<feature type="transmembrane region" description="Helical" evidence="1">
    <location>
        <begin position="69"/>
        <end position="93"/>
    </location>
</feature>
<dbReference type="Proteomes" id="UP001525379">
    <property type="component" value="Unassembled WGS sequence"/>
</dbReference>
<keyword evidence="1" id="KW-0812">Transmembrane</keyword>
<reference evidence="2 3" key="1">
    <citation type="submission" date="2022-04" db="EMBL/GenBank/DDBJ databases">
        <title>Human microbiome associated bacterial genomes.</title>
        <authorList>
            <person name="Sandstrom S."/>
            <person name="Salamzade R."/>
            <person name="Kalan L.R."/>
        </authorList>
    </citation>
    <scope>NUCLEOTIDE SEQUENCE [LARGE SCALE GENOMIC DNA]</scope>
    <source>
        <strain evidence="3">p3-SID1799</strain>
    </source>
</reference>
<accession>A0ABT2HW41</accession>
<dbReference type="RefSeq" id="WP_206394999.1">
    <property type="nucleotide sequence ID" value="NZ_JAFDPW010000002.1"/>
</dbReference>
<evidence type="ECO:0000313" key="2">
    <source>
        <dbReference type="EMBL" id="MCT2042543.1"/>
    </source>
</evidence>
<protein>
    <recommendedName>
        <fullName evidence="4">DUF3040 domain-containing protein</fullName>
    </recommendedName>
</protein>
<feature type="transmembrane region" description="Helical" evidence="1">
    <location>
        <begin position="99"/>
        <end position="117"/>
    </location>
</feature>